<proteinExistence type="predicted"/>
<dbReference type="Gene3D" id="1.10.238.230">
    <property type="match status" value="1"/>
</dbReference>
<protein>
    <submittedName>
        <fullName evidence="5">Regulatory subunit of protein phosphatase 2A</fullName>
    </submittedName>
</protein>
<dbReference type="Proteomes" id="UP000316726">
    <property type="component" value="Chromosome 4"/>
</dbReference>
<dbReference type="InterPro" id="IPR041534">
    <property type="entry name" value="EF-hand_13"/>
</dbReference>
<accession>A0A5B8MIF3</accession>
<dbReference type="PANTHER" id="PTHR14095:SF0">
    <property type="entry name" value="MIP22305P"/>
    <property type="match status" value="1"/>
</dbReference>
<keyword evidence="2" id="KW-0106">Calcium</keyword>
<name>A0A5B8MIF3_9CHLO</name>
<dbReference type="InterPro" id="IPR011992">
    <property type="entry name" value="EF-hand-dom_pair"/>
</dbReference>
<dbReference type="OrthoDB" id="5586at2759"/>
<dbReference type="PANTHER" id="PTHR14095">
    <property type="entry name" value="PHOSPHATASE 2A REGULATORY SUBUNIT-RELATED"/>
    <property type="match status" value="1"/>
</dbReference>
<organism evidence="5 6">
    <name type="scientific">Chloropicon primus</name>
    <dbReference type="NCBI Taxonomy" id="1764295"/>
    <lineage>
        <taxon>Eukaryota</taxon>
        <taxon>Viridiplantae</taxon>
        <taxon>Chlorophyta</taxon>
        <taxon>Chloropicophyceae</taxon>
        <taxon>Chloropicales</taxon>
        <taxon>Chloropicaceae</taxon>
        <taxon>Chloropicon</taxon>
    </lineage>
</organism>
<dbReference type="AlphaFoldDB" id="A0A5B8MIF3"/>
<dbReference type="GO" id="GO:0046872">
    <property type="term" value="F:metal ion binding"/>
    <property type="evidence" value="ECO:0007669"/>
    <property type="project" value="UniProtKB-KW"/>
</dbReference>
<dbReference type="GO" id="GO:0000159">
    <property type="term" value="C:protein phosphatase type 2A complex"/>
    <property type="evidence" value="ECO:0007669"/>
    <property type="project" value="TreeGrafter"/>
</dbReference>
<evidence type="ECO:0000313" key="5">
    <source>
        <dbReference type="EMBL" id="QDZ20266.1"/>
    </source>
</evidence>
<gene>
    <name evidence="5" type="ORF">A3770_04p27840</name>
</gene>
<reference evidence="5 6" key="1">
    <citation type="submission" date="2018-07" db="EMBL/GenBank/DDBJ databases">
        <title>The complete nuclear genome of the prasinophyte Chloropicon primus (CCMP1205).</title>
        <authorList>
            <person name="Pombert J.-F."/>
            <person name="Otis C."/>
            <person name="Turmel M."/>
            <person name="Lemieux C."/>
        </authorList>
    </citation>
    <scope>NUCLEOTIDE SEQUENCE [LARGE SCALE GENOMIC DNA]</scope>
    <source>
        <strain evidence="5 6">CCMP1205</strain>
    </source>
</reference>
<dbReference type="GO" id="GO:0019888">
    <property type="term" value="F:protein phosphatase regulator activity"/>
    <property type="evidence" value="ECO:0007669"/>
    <property type="project" value="TreeGrafter"/>
</dbReference>
<dbReference type="CDD" id="cd21504">
    <property type="entry name" value="PPP2R3A_B-like"/>
    <property type="match status" value="1"/>
</dbReference>
<evidence type="ECO:0000256" key="2">
    <source>
        <dbReference type="ARBA" id="ARBA00022837"/>
    </source>
</evidence>
<feature type="domain" description="PP2A regulatory subunit B'' EF-hand" evidence="4">
    <location>
        <begin position="243"/>
        <end position="318"/>
    </location>
</feature>
<keyword evidence="6" id="KW-1185">Reference proteome</keyword>
<dbReference type="STRING" id="1764295.A0A5B8MIF3"/>
<dbReference type="Gene3D" id="1.10.238.220">
    <property type="match status" value="1"/>
</dbReference>
<dbReference type="EMBL" id="CP031037">
    <property type="protein sequence ID" value="QDZ20266.1"/>
    <property type="molecule type" value="Genomic_DNA"/>
</dbReference>
<evidence type="ECO:0000256" key="3">
    <source>
        <dbReference type="SAM" id="MobiDB-lite"/>
    </source>
</evidence>
<feature type="region of interest" description="Disordered" evidence="3">
    <location>
        <begin position="67"/>
        <end position="121"/>
    </location>
</feature>
<evidence type="ECO:0000313" key="6">
    <source>
        <dbReference type="Proteomes" id="UP000316726"/>
    </source>
</evidence>
<sequence>MPATEGHGNKGTTMQTLTGLARTMKTKVVKLKPCSKAKIDELFVAWLSFEKTQELISSLVEDAQSGLSLNERSPQAKESGKASPSKQKHFKQALGSPPLSPSKSRTGGQEGRKERRSLSQIPRFYFPNGEKPVSEEVRRETREKISRFFDDHEGRRVGDHANLIALVKDVLGLPSFFTLPLFSKVCASVGGSGDTQEVTEDAFVSYWNDRLACCSGDQQGTAFEILADEQSEGSHGLGGLGRKKVVTQRGLNELVECVVKTHPGLDFLVQTKEFQDRYLETCVHRIFYLVNLADNGMITYKEFRKSELLGTLVYLDAEADINLVRQYFSYEHFYVIYCKFWELDADHDFLIGKDDLLRYGSHALTCKIVDRIFSEAPRKFKCKVPGYMCYEDFVWFILSEEDKTTEASISYWFRCLDLAGNMVLVSHELEHFYQEQAHRIQCLNQEPISFEDILTQLTDMLHPEMPGAFTLKDFKRQPRQASNLFNVLFNLKKFFSFEMKDPRDKRHAGVSDWDKFAMEEYARLAMEEEMEEQYGNADYFIDETELLLEAMDS</sequence>
<dbReference type="SUPFAM" id="SSF47473">
    <property type="entry name" value="EF-hand"/>
    <property type="match status" value="1"/>
</dbReference>
<evidence type="ECO:0000256" key="1">
    <source>
        <dbReference type="ARBA" id="ARBA00022723"/>
    </source>
</evidence>
<dbReference type="Pfam" id="PF17958">
    <property type="entry name" value="EF-hand_13"/>
    <property type="match status" value="1"/>
</dbReference>
<dbReference type="Gene3D" id="1.10.238.10">
    <property type="entry name" value="EF-hand"/>
    <property type="match status" value="1"/>
</dbReference>
<evidence type="ECO:0000259" key="4">
    <source>
        <dbReference type="Pfam" id="PF17958"/>
    </source>
</evidence>
<keyword evidence="1" id="KW-0479">Metal-binding</keyword>
<dbReference type="FunFam" id="1.10.238.10:FF:000025">
    <property type="entry name" value="serine/threonine-protein phosphatase 2A regulatory subunit B'' subunit alpha"/>
    <property type="match status" value="1"/>
</dbReference>